<feature type="domain" description="Dienelactone hydrolase" evidence="1">
    <location>
        <begin position="25"/>
        <end position="243"/>
    </location>
</feature>
<dbReference type="Pfam" id="PF01738">
    <property type="entry name" value="DLH"/>
    <property type="match status" value="1"/>
</dbReference>
<dbReference type="AlphaFoldDB" id="A0A2C8ZM71"/>
<reference evidence="2 3" key="1">
    <citation type="submission" date="2017-09" db="EMBL/GenBank/DDBJ databases">
        <authorList>
            <person name="Ehlers B."/>
            <person name="Leendertz F.H."/>
        </authorList>
    </citation>
    <scope>NUCLEOTIDE SEQUENCE [LARGE SCALE GENOMIC DNA]</scope>
    <source>
        <strain evidence="2 3">CGMCC 1.05381</strain>
    </source>
</reference>
<gene>
    <name evidence="2" type="ORF">SAMN06296378_1651</name>
</gene>
<dbReference type="Proteomes" id="UP000219440">
    <property type="component" value="Unassembled WGS sequence"/>
</dbReference>
<accession>A0A2C8ZM71</accession>
<protein>
    <submittedName>
        <fullName evidence="2">Carboxymethylenebutenolidase</fullName>
    </submittedName>
</protein>
<dbReference type="EMBL" id="OCST01000003">
    <property type="protein sequence ID" value="SOE65976.1"/>
    <property type="molecule type" value="Genomic_DNA"/>
</dbReference>
<evidence type="ECO:0000313" key="2">
    <source>
        <dbReference type="EMBL" id="SOE65976.1"/>
    </source>
</evidence>
<dbReference type="InterPro" id="IPR029058">
    <property type="entry name" value="AB_hydrolase_fold"/>
</dbReference>
<sequence>MANPSATLTDIIIDQKPAGASTVLRGVLGVPSGSGPWPTVVVVHEVFGIEEQMRRQVAHLASLGYLAVMPDLYSDGGARRCLVATMKAMRSGTGRAYLDIEAARQWVRARPEANGAVGVIGFCMGGGFALMTASSGFDAAASNYGILPQDPDDALDRACPVIGSYGATDSSLKGAAATLEKTLTRQNIVHDIKEYPNTGHAFMNEGPAGPVWFRPLARVMKMGPNPDAAADAWQRVDAFFREHLQPPKP</sequence>
<dbReference type="OrthoDB" id="3208682at2"/>
<dbReference type="PANTHER" id="PTHR46623">
    <property type="entry name" value="CARBOXYMETHYLENEBUTENOLIDASE-RELATED"/>
    <property type="match status" value="1"/>
</dbReference>
<proteinExistence type="predicted"/>
<dbReference type="RefSeq" id="WP_097060750.1">
    <property type="nucleotide sequence ID" value="NZ_BMLC01000001.1"/>
</dbReference>
<evidence type="ECO:0000259" key="1">
    <source>
        <dbReference type="Pfam" id="PF01738"/>
    </source>
</evidence>
<dbReference type="InterPro" id="IPR002925">
    <property type="entry name" value="Dienelactn_hydro"/>
</dbReference>
<dbReference type="Gene3D" id="3.40.50.1820">
    <property type="entry name" value="alpha/beta hydrolase"/>
    <property type="match status" value="1"/>
</dbReference>
<dbReference type="GO" id="GO:0016787">
    <property type="term" value="F:hydrolase activity"/>
    <property type="evidence" value="ECO:0007669"/>
    <property type="project" value="InterPro"/>
</dbReference>
<evidence type="ECO:0000313" key="3">
    <source>
        <dbReference type="Proteomes" id="UP000219440"/>
    </source>
</evidence>
<keyword evidence="3" id="KW-1185">Reference proteome</keyword>
<name>A0A2C8ZM71_9MICO</name>
<dbReference type="SUPFAM" id="SSF53474">
    <property type="entry name" value="alpha/beta-Hydrolases"/>
    <property type="match status" value="1"/>
</dbReference>
<dbReference type="InterPro" id="IPR051049">
    <property type="entry name" value="Dienelactone_hydrolase-like"/>
</dbReference>
<dbReference type="PANTHER" id="PTHR46623:SF6">
    <property type="entry name" value="ALPHA_BETA-HYDROLASES SUPERFAMILY PROTEIN"/>
    <property type="match status" value="1"/>
</dbReference>
<organism evidence="2 3">
    <name type="scientific">Salinibacterium xinjiangense</name>
    <dbReference type="NCBI Taxonomy" id="386302"/>
    <lineage>
        <taxon>Bacteria</taxon>
        <taxon>Bacillati</taxon>
        <taxon>Actinomycetota</taxon>
        <taxon>Actinomycetes</taxon>
        <taxon>Micrococcales</taxon>
        <taxon>Microbacteriaceae</taxon>
        <taxon>Salinibacterium</taxon>
    </lineage>
</organism>